<name>A0A6U0BXE6_9CHLO</name>
<sequence length="169" mass="19421">MLLDAGKTVDTVDFETSDYAGLREQKTKVRNEYVGDFNAVEFPEMYDAVWCSHILEHQLNPNLFLLKLRGVVKEGGLVAIVVPPRKPFIVDGHVSLWNVGVPLYHLVLAGFDCSRDLWIRQYNYNIGIIVRKRSIPFLPMPVDLCIDTGDLQKLAKFFPEDLNVEERKW</sequence>
<dbReference type="EMBL" id="HBDX01004806">
    <property type="protein sequence ID" value="CAD8223413.1"/>
    <property type="molecule type" value="Transcribed_RNA"/>
</dbReference>
<evidence type="ECO:0000313" key="2">
    <source>
        <dbReference type="EMBL" id="CAD8223412.1"/>
    </source>
</evidence>
<dbReference type="GO" id="GO:0008757">
    <property type="term" value="F:S-adenosylmethionine-dependent methyltransferase activity"/>
    <property type="evidence" value="ECO:0007669"/>
    <property type="project" value="InterPro"/>
</dbReference>
<gene>
    <name evidence="2" type="ORF">OLUC0939_LOCUS4136</name>
    <name evidence="3" type="ORF">OLUC0939_LOCUS4137</name>
</gene>
<proteinExistence type="predicted"/>
<dbReference type="Pfam" id="PF08241">
    <property type="entry name" value="Methyltransf_11"/>
    <property type="match status" value="1"/>
</dbReference>
<dbReference type="InterPro" id="IPR013216">
    <property type="entry name" value="Methyltransf_11"/>
</dbReference>
<protein>
    <recommendedName>
        <fullName evidence="1">Methyltransferase type 11 domain-containing protein</fullName>
    </recommendedName>
</protein>
<feature type="domain" description="Methyltransferase type 11" evidence="1">
    <location>
        <begin position="4"/>
        <end position="80"/>
    </location>
</feature>
<dbReference type="SUPFAM" id="SSF53335">
    <property type="entry name" value="S-adenosyl-L-methionine-dependent methyltransferases"/>
    <property type="match status" value="1"/>
</dbReference>
<accession>A0A6U0BXE6</accession>
<dbReference type="InterPro" id="IPR029063">
    <property type="entry name" value="SAM-dependent_MTases_sf"/>
</dbReference>
<organism evidence="2">
    <name type="scientific">Ostreococcus sp. 'lucimarinus'</name>
    <dbReference type="NCBI Taxonomy" id="242159"/>
    <lineage>
        <taxon>Eukaryota</taxon>
        <taxon>Viridiplantae</taxon>
        <taxon>Chlorophyta</taxon>
        <taxon>Mamiellophyceae</taxon>
        <taxon>Mamiellales</taxon>
        <taxon>Bathycoccaceae</taxon>
        <taxon>Ostreococcus</taxon>
    </lineage>
</organism>
<dbReference type="AlphaFoldDB" id="A0A6U0BXE6"/>
<dbReference type="Gene3D" id="3.40.50.150">
    <property type="entry name" value="Vaccinia Virus protein VP39"/>
    <property type="match status" value="1"/>
</dbReference>
<reference evidence="2" key="1">
    <citation type="submission" date="2021-01" db="EMBL/GenBank/DDBJ databases">
        <authorList>
            <person name="Corre E."/>
            <person name="Pelletier E."/>
            <person name="Niang G."/>
            <person name="Scheremetjew M."/>
            <person name="Finn R."/>
            <person name="Kale V."/>
            <person name="Holt S."/>
            <person name="Cochrane G."/>
            <person name="Meng A."/>
            <person name="Brown T."/>
            <person name="Cohen L."/>
        </authorList>
    </citation>
    <scope>NUCLEOTIDE SEQUENCE</scope>
    <source>
        <strain evidence="2">Clade-A-BCC118000</strain>
    </source>
</reference>
<evidence type="ECO:0000259" key="1">
    <source>
        <dbReference type="Pfam" id="PF08241"/>
    </source>
</evidence>
<dbReference type="EMBL" id="HBDX01004805">
    <property type="protein sequence ID" value="CAD8223412.1"/>
    <property type="molecule type" value="Transcribed_RNA"/>
</dbReference>
<evidence type="ECO:0000313" key="3">
    <source>
        <dbReference type="EMBL" id="CAD8223413.1"/>
    </source>
</evidence>